<keyword evidence="1" id="KW-0732">Signal</keyword>
<dbReference type="NCBIfam" id="NF011829">
    <property type="entry name" value="PRK15301.1"/>
    <property type="match status" value="1"/>
</dbReference>
<feature type="signal peptide" evidence="1">
    <location>
        <begin position="1"/>
        <end position="20"/>
    </location>
</feature>
<comment type="caution">
    <text evidence="2">The sequence shown here is derived from an EMBL/GenBank/DDBJ whole genome shotgun (WGS) entry which is preliminary data.</text>
</comment>
<sequence>MNIQRLAALVLLVLPGLSYAEECQLTLSQQVVDYRQMRRDNIISSQQSWNKMPEKEINVSVYCPEKQQMATLVQGASGQKGRFQFGQNGGVAIKVSNMTLDGKSYNVGKTTDQVNFTPEDDNGASLYLHNNEAIIAVENGQVPSGQQMNFTVTIFPVLNDNAFDHVSDQTTLESDLSWQLLKK</sequence>
<dbReference type="OrthoDB" id="9009992at2"/>
<name>A0A0F1BDN5_9ENTR</name>
<dbReference type="PATRIC" id="fig|1619248.3.peg.4114"/>
<proteinExistence type="predicted"/>
<dbReference type="EMBL" id="JZYX01000006">
    <property type="protein sequence ID" value="KJN31394.1"/>
    <property type="molecule type" value="Genomic_DNA"/>
</dbReference>
<dbReference type="RefSeq" id="WP_045284733.1">
    <property type="nucleotide sequence ID" value="NZ_JBDYLG010000002.1"/>
</dbReference>
<dbReference type="InterPro" id="IPR059221">
    <property type="entry name" value="Hypothethical_fimbrial"/>
</dbReference>
<dbReference type="Proteomes" id="UP000033352">
    <property type="component" value="Unassembled WGS sequence"/>
</dbReference>
<protein>
    <recommendedName>
        <fullName evidence="4">Outer membrane protein</fullName>
    </recommendedName>
</protein>
<dbReference type="AlphaFoldDB" id="A0A0F1BDN5"/>
<accession>A0A0F1BDN5</accession>
<reference evidence="2 3" key="1">
    <citation type="submission" date="2015-03" db="EMBL/GenBank/DDBJ databases">
        <authorList>
            <person name="McCorrison J."/>
            <person name="Sanka R."/>
            <person name="Adams M."/>
            <person name="Brinkac L."/>
            <person name="Nierman W."/>
            <person name="Sutton G."/>
            <person name="Nelson K."/>
            <person name="Kiedrowski L."/>
            <person name="Guerrero D."/>
            <person name="Bonomo R."/>
        </authorList>
    </citation>
    <scope>NUCLEOTIDE SEQUENCE [LARGE SCALE GENOMIC DNA]</scope>
    <source>
        <strain evidence="2 3">35699</strain>
    </source>
</reference>
<evidence type="ECO:0000256" key="1">
    <source>
        <dbReference type="SAM" id="SignalP"/>
    </source>
</evidence>
<gene>
    <name evidence="2" type="ORF">SS37_03590</name>
</gene>
<evidence type="ECO:0000313" key="3">
    <source>
        <dbReference type="Proteomes" id="UP000033352"/>
    </source>
</evidence>
<evidence type="ECO:0008006" key="4">
    <source>
        <dbReference type="Google" id="ProtNLM"/>
    </source>
</evidence>
<organism evidence="2 3">
    <name type="scientific">Enterobacter sichuanensis</name>
    <dbReference type="NCBI Taxonomy" id="2071710"/>
    <lineage>
        <taxon>Bacteria</taxon>
        <taxon>Pseudomonadati</taxon>
        <taxon>Pseudomonadota</taxon>
        <taxon>Gammaproteobacteria</taxon>
        <taxon>Enterobacterales</taxon>
        <taxon>Enterobacteriaceae</taxon>
        <taxon>Enterobacter</taxon>
        <taxon>Enterobacter cloacae complex</taxon>
    </lineage>
</organism>
<feature type="chain" id="PRO_5002449187" description="Outer membrane protein" evidence="1">
    <location>
        <begin position="21"/>
        <end position="183"/>
    </location>
</feature>
<evidence type="ECO:0000313" key="2">
    <source>
        <dbReference type="EMBL" id="KJN31394.1"/>
    </source>
</evidence>